<comment type="caution">
    <text evidence="8">The sequence shown here is derived from an EMBL/GenBank/DDBJ whole genome shotgun (WGS) entry which is preliminary data.</text>
</comment>
<evidence type="ECO:0000256" key="3">
    <source>
        <dbReference type="ARBA" id="ARBA00005708"/>
    </source>
</evidence>
<dbReference type="Proteomes" id="UP000295793">
    <property type="component" value="Unassembled WGS sequence"/>
</dbReference>
<dbReference type="EC" id="4.1.2.25" evidence="6"/>
<dbReference type="NCBIfam" id="TIGR00525">
    <property type="entry name" value="folB"/>
    <property type="match status" value="1"/>
</dbReference>
<comment type="similarity">
    <text evidence="3 6">Belongs to the DHNA family.</text>
</comment>
<protein>
    <recommendedName>
        <fullName evidence="6">7,8-dihydroneopterin aldolase</fullName>
        <ecNumber evidence="6">4.1.2.25</ecNumber>
    </recommendedName>
</protein>
<evidence type="ECO:0000256" key="4">
    <source>
        <dbReference type="ARBA" id="ARBA00022909"/>
    </source>
</evidence>
<evidence type="ECO:0000259" key="7">
    <source>
        <dbReference type="SMART" id="SM00905"/>
    </source>
</evidence>
<evidence type="ECO:0000313" key="8">
    <source>
        <dbReference type="EMBL" id="TCS43055.1"/>
    </source>
</evidence>
<keyword evidence="9" id="KW-1185">Reference proteome</keyword>
<evidence type="ECO:0000256" key="2">
    <source>
        <dbReference type="ARBA" id="ARBA00005013"/>
    </source>
</evidence>
<feature type="domain" description="Dihydroneopterin aldolase/epimerase" evidence="7">
    <location>
        <begin position="5"/>
        <end position="115"/>
    </location>
</feature>
<dbReference type="SUPFAM" id="SSF55620">
    <property type="entry name" value="Tetrahydrobiopterin biosynthesis enzymes-like"/>
    <property type="match status" value="1"/>
</dbReference>
<dbReference type="EMBL" id="SLZR01000002">
    <property type="protein sequence ID" value="TCS43055.1"/>
    <property type="molecule type" value="Genomic_DNA"/>
</dbReference>
<dbReference type="NCBIfam" id="TIGR00526">
    <property type="entry name" value="folB_dom"/>
    <property type="match status" value="1"/>
</dbReference>
<dbReference type="Gene3D" id="3.30.1130.10">
    <property type="match status" value="1"/>
</dbReference>
<dbReference type="GO" id="GO:0046656">
    <property type="term" value="P:folic acid biosynthetic process"/>
    <property type="evidence" value="ECO:0007669"/>
    <property type="project" value="UniProtKB-UniRule"/>
</dbReference>
<dbReference type="InterPro" id="IPR006156">
    <property type="entry name" value="Dihydroneopterin_aldolase"/>
</dbReference>
<dbReference type="SMART" id="SM00905">
    <property type="entry name" value="FolB"/>
    <property type="match status" value="1"/>
</dbReference>
<evidence type="ECO:0000256" key="1">
    <source>
        <dbReference type="ARBA" id="ARBA00001353"/>
    </source>
</evidence>
<sequence length="118" mass="13263">MSDVVYIHGLEVESLIGVYDFERHARQKLILDFDIDFDCAAAGATDDLSLALDYDRLSRLVRDWCAEQTFELIESIGEGLCRLVHQEFGVKRVRLAINKPAAVPGCSAVGTRIERCFE</sequence>
<keyword evidence="4 6" id="KW-0289">Folate biosynthesis</keyword>
<name>A0A4R3IBQ9_9GAMM</name>
<comment type="function">
    <text evidence="6">Catalyzes the conversion of 7,8-dihydroneopterin to 6-hydroxymethyl-7,8-dihydropterin.</text>
</comment>
<reference evidence="8 9" key="1">
    <citation type="submission" date="2019-03" db="EMBL/GenBank/DDBJ databases">
        <title>Genomic Encyclopedia of Archaeal and Bacterial Type Strains, Phase II (KMG-II): from individual species to whole genera.</title>
        <authorList>
            <person name="Goeker M."/>
        </authorList>
    </citation>
    <scope>NUCLEOTIDE SEQUENCE [LARGE SCALE GENOMIC DNA]</scope>
    <source>
        <strain evidence="8 9">DSM 15388</strain>
    </source>
</reference>
<accession>A0A4R3IBQ9</accession>
<dbReference type="GO" id="GO:0046654">
    <property type="term" value="P:tetrahydrofolate biosynthetic process"/>
    <property type="evidence" value="ECO:0007669"/>
    <property type="project" value="UniProtKB-UniRule"/>
</dbReference>
<dbReference type="PANTHER" id="PTHR42844">
    <property type="entry name" value="DIHYDRONEOPTERIN ALDOLASE 1-RELATED"/>
    <property type="match status" value="1"/>
</dbReference>
<evidence type="ECO:0000313" key="9">
    <source>
        <dbReference type="Proteomes" id="UP000295793"/>
    </source>
</evidence>
<dbReference type="UniPathway" id="UPA00077">
    <property type="reaction ID" value="UER00154"/>
</dbReference>
<dbReference type="GO" id="GO:0004150">
    <property type="term" value="F:dihydroneopterin aldolase activity"/>
    <property type="evidence" value="ECO:0007669"/>
    <property type="project" value="UniProtKB-UniRule"/>
</dbReference>
<comment type="pathway">
    <text evidence="2 6">Cofactor biosynthesis; tetrahydrofolate biosynthesis; 2-amino-4-hydroxy-6-hydroxymethyl-7,8-dihydropteridine diphosphate from 7,8-dihydroneopterin triphosphate: step 3/4.</text>
</comment>
<dbReference type="AlphaFoldDB" id="A0A4R3IBQ9"/>
<dbReference type="Pfam" id="PF02152">
    <property type="entry name" value="FolB"/>
    <property type="match status" value="1"/>
</dbReference>
<organism evidence="8 9">
    <name type="scientific">Reinekea marinisedimentorum</name>
    <dbReference type="NCBI Taxonomy" id="230495"/>
    <lineage>
        <taxon>Bacteria</taxon>
        <taxon>Pseudomonadati</taxon>
        <taxon>Pseudomonadota</taxon>
        <taxon>Gammaproteobacteria</taxon>
        <taxon>Oceanospirillales</taxon>
        <taxon>Saccharospirillaceae</taxon>
        <taxon>Reinekea</taxon>
    </lineage>
</organism>
<evidence type="ECO:0000256" key="5">
    <source>
        <dbReference type="ARBA" id="ARBA00023239"/>
    </source>
</evidence>
<proteinExistence type="inferred from homology"/>
<dbReference type="InterPro" id="IPR043133">
    <property type="entry name" value="GTP-CH-I_C/QueF"/>
</dbReference>
<dbReference type="RefSeq" id="WP_165901788.1">
    <property type="nucleotide sequence ID" value="NZ_SLZR01000002.1"/>
</dbReference>
<dbReference type="GO" id="GO:0005737">
    <property type="term" value="C:cytoplasm"/>
    <property type="evidence" value="ECO:0007669"/>
    <property type="project" value="TreeGrafter"/>
</dbReference>
<gene>
    <name evidence="8" type="ORF">BCF53_10278</name>
</gene>
<evidence type="ECO:0000256" key="6">
    <source>
        <dbReference type="RuleBase" id="RU362079"/>
    </source>
</evidence>
<dbReference type="PANTHER" id="PTHR42844:SF1">
    <property type="entry name" value="DIHYDRONEOPTERIN ALDOLASE 1-RELATED"/>
    <property type="match status" value="1"/>
</dbReference>
<dbReference type="InterPro" id="IPR006157">
    <property type="entry name" value="FolB_dom"/>
</dbReference>
<comment type="catalytic activity">
    <reaction evidence="1 6">
        <text>7,8-dihydroneopterin = 6-hydroxymethyl-7,8-dihydropterin + glycolaldehyde</text>
        <dbReference type="Rhea" id="RHEA:10540"/>
        <dbReference type="ChEBI" id="CHEBI:17001"/>
        <dbReference type="ChEBI" id="CHEBI:17071"/>
        <dbReference type="ChEBI" id="CHEBI:44841"/>
        <dbReference type="EC" id="4.1.2.25"/>
    </reaction>
</comment>
<keyword evidence="5 6" id="KW-0456">Lyase</keyword>